<gene>
    <name evidence="3" type="ORF">DJ66_0152</name>
</gene>
<sequence length="343" mass="38895">MSPISDHSTENDMNDSKKSHKQEKTIHQSLGTQEKKSKGLPFIKKCNNLTFFKALSVIVIGILLISFVLILLIFIKIKFFSNNDLFFVDSLPSRGALIQSDKDYSIIESERENIQNTTPATEKKENENNASTQVLIEEINALRKILIELHNNYNNLLTRLTKTENLIANPLKNTNIQRIISLLILKNKMDKGEYFLLNKKITEEASVLEPCTAVLLQFSNIRIPTSIEIFTQFSKVSEEIIFASETLEKDSGFTSYLLLQLNKLIKIRPLGGDVEGDTITALVARIENNLRKGDLRSAAIEWDKIPEKTRKPGIFLRNALEAHICSDSIIKEEMSKISQDNLS</sequence>
<feature type="compositionally biased region" description="Basic and acidic residues" evidence="1">
    <location>
        <begin position="7"/>
        <end position="26"/>
    </location>
</feature>
<name>A0A094YZ69_9HYPH</name>
<dbReference type="AlphaFoldDB" id="A0A094YZ69"/>
<keyword evidence="2" id="KW-0812">Transmembrane</keyword>
<keyword evidence="2" id="KW-1133">Transmembrane helix</keyword>
<feature type="region of interest" description="Disordered" evidence="1">
    <location>
        <begin position="1"/>
        <end position="33"/>
    </location>
</feature>
<dbReference type="EMBL" id="JMTK01000001">
    <property type="protein sequence ID" value="KJZ82544.1"/>
    <property type="molecule type" value="Genomic_DNA"/>
</dbReference>
<reference evidence="3 4" key="1">
    <citation type="journal article" date="2015" name="Phytopathology">
        <title>Genomes of Candidatus Liberibacter solanacearum haplotype A from New Zealand and the USA suggest significant genome plasticity in the species.</title>
        <authorList>
            <person name="Thompson S.M."/>
            <person name="Johnson C.P."/>
            <person name="Lu A.Y."/>
            <person name="Frampton R.A."/>
            <person name="Sullivan K.L."/>
            <person name="Fiers M.W."/>
            <person name="Crowhurst R.N."/>
            <person name="Pitman A.R."/>
            <person name="Scott I."/>
            <person name="Gudmestad N.C."/>
            <person name="Smith G.R."/>
        </authorList>
    </citation>
    <scope>NUCLEOTIDE SEQUENCE [LARGE SCALE GENOMIC DNA]</scope>
    <source>
        <strain evidence="3 4">LsoNZ1</strain>
    </source>
</reference>
<dbReference type="Proteomes" id="UP000033731">
    <property type="component" value="Unassembled WGS sequence"/>
</dbReference>
<evidence type="ECO:0008006" key="5">
    <source>
        <dbReference type="Google" id="ProtNLM"/>
    </source>
</evidence>
<protein>
    <recommendedName>
        <fullName evidence="5">Transmembrane protein</fullName>
    </recommendedName>
</protein>
<evidence type="ECO:0000313" key="3">
    <source>
        <dbReference type="EMBL" id="KJZ82544.1"/>
    </source>
</evidence>
<evidence type="ECO:0000256" key="2">
    <source>
        <dbReference type="SAM" id="Phobius"/>
    </source>
</evidence>
<evidence type="ECO:0000256" key="1">
    <source>
        <dbReference type="SAM" id="MobiDB-lite"/>
    </source>
</evidence>
<dbReference type="RefSeq" id="WP_034442802.1">
    <property type="nucleotide sequence ID" value="NZ_JNVH01000095.1"/>
</dbReference>
<organism evidence="3 4">
    <name type="scientific">Candidatus Liberibacter solanacearum</name>
    <dbReference type="NCBI Taxonomy" id="556287"/>
    <lineage>
        <taxon>Bacteria</taxon>
        <taxon>Pseudomonadati</taxon>
        <taxon>Pseudomonadota</taxon>
        <taxon>Alphaproteobacteria</taxon>
        <taxon>Hyphomicrobiales</taxon>
        <taxon>Rhizobiaceae</taxon>
        <taxon>Liberibacter</taxon>
    </lineage>
</organism>
<keyword evidence="4" id="KW-1185">Reference proteome</keyword>
<dbReference type="PATRIC" id="fig|556287.9.peg.158"/>
<evidence type="ECO:0000313" key="4">
    <source>
        <dbReference type="Proteomes" id="UP000033731"/>
    </source>
</evidence>
<comment type="caution">
    <text evidence="3">The sequence shown here is derived from an EMBL/GenBank/DDBJ whole genome shotgun (WGS) entry which is preliminary data.</text>
</comment>
<proteinExistence type="predicted"/>
<keyword evidence="2" id="KW-0472">Membrane</keyword>
<feature type="transmembrane region" description="Helical" evidence="2">
    <location>
        <begin position="54"/>
        <end position="75"/>
    </location>
</feature>
<accession>A0A094YZ69</accession>